<keyword evidence="2" id="KW-0472">Membrane</keyword>
<proteinExistence type="predicted"/>
<gene>
    <name evidence="3" type="ORF">POL67_23140</name>
</gene>
<organism evidence="3 4">
    <name type="scientific">Polyangium mundeleinium</name>
    <dbReference type="NCBI Taxonomy" id="2995306"/>
    <lineage>
        <taxon>Bacteria</taxon>
        <taxon>Pseudomonadati</taxon>
        <taxon>Myxococcota</taxon>
        <taxon>Polyangia</taxon>
        <taxon>Polyangiales</taxon>
        <taxon>Polyangiaceae</taxon>
        <taxon>Polyangium</taxon>
    </lineage>
</organism>
<evidence type="ECO:0000313" key="3">
    <source>
        <dbReference type="EMBL" id="MDC0744244.1"/>
    </source>
</evidence>
<protein>
    <submittedName>
        <fullName evidence="3">Uncharacterized protein</fullName>
    </submittedName>
</protein>
<sequence>MTKPEDRGGGTTERSGSGLRSAASLLFTVALLAATGAALYNVFGVSVEIEALASETACQGQGPSCKAQFTFWERSPIAHTFAMQTPQGNHPVVCKREYILAGAWSCKGKDGASTATAEPSPSASASAALSTKAPAKAGPAKTPGKTP</sequence>
<reference evidence="3 4" key="1">
    <citation type="submission" date="2022-11" db="EMBL/GenBank/DDBJ databases">
        <title>Minimal conservation of predation-associated metabolite biosynthetic gene clusters underscores biosynthetic potential of Myxococcota including descriptions for ten novel species: Archangium lansinium sp. nov., Myxococcus landrumus sp. nov., Nannocystis bai.</title>
        <authorList>
            <person name="Ahearne A."/>
            <person name="Stevens C."/>
            <person name="Dowd S."/>
        </authorList>
    </citation>
    <scope>NUCLEOTIDE SEQUENCE [LARGE SCALE GENOMIC DNA]</scope>
    <source>
        <strain evidence="3 4">RJM3</strain>
    </source>
</reference>
<comment type="caution">
    <text evidence="3">The sequence shown here is derived from an EMBL/GenBank/DDBJ whole genome shotgun (WGS) entry which is preliminary data.</text>
</comment>
<feature type="compositionally biased region" description="Low complexity" evidence="1">
    <location>
        <begin position="112"/>
        <end position="147"/>
    </location>
</feature>
<feature type="transmembrane region" description="Helical" evidence="2">
    <location>
        <begin position="21"/>
        <end position="43"/>
    </location>
</feature>
<keyword evidence="2" id="KW-0812">Transmembrane</keyword>
<dbReference type="Proteomes" id="UP001221411">
    <property type="component" value="Unassembled WGS sequence"/>
</dbReference>
<name>A0ABT5EQY3_9BACT</name>
<evidence type="ECO:0000313" key="4">
    <source>
        <dbReference type="Proteomes" id="UP001221411"/>
    </source>
</evidence>
<feature type="region of interest" description="Disordered" evidence="1">
    <location>
        <begin position="108"/>
        <end position="147"/>
    </location>
</feature>
<dbReference type="EMBL" id="JAQNDO010000001">
    <property type="protein sequence ID" value="MDC0744244.1"/>
    <property type="molecule type" value="Genomic_DNA"/>
</dbReference>
<keyword evidence="2" id="KW-1133">Transmembrane helix</keyword>
<evidence type="ECO:0000256" key="2">
    <source>
        <dbReference type="SAM" id="Phobius"/>
    </source>
</evidence>
<keyword evidence="4" id="KW-1185">Reference proteome</keyword>
<evidence type="ECO:0000256" key="1">
    <source>
        <dbReference type="SAM" id="MobiDB-lite"/>
    </source>
</evidence>
<dbReference type="RefSeq" id="WP_271920558.1">
    <property type="nucleotide sequence ID" value="NZ_JAQNDO010000001.1"/>
</dbReference>
<accession>A0ABT5EQY3</accession>